<evidence type="ECO:0000313" key="2">
    <source>
        <dbReference type="Proteomes" id="UP001186974"/>
    </source>
</evidence>
<reference evidence="1" key="1">
    <citation type="submission" date="2024-09" db="EMBL/GenBank/DDBJ databases">
        <title>Black Yeasts Isolated from many extreme environments.</title>
        <authorList>
            <person name="Coleine C."/>
            <person name="Stajich J.E."/>
            <person name="Selbmann L."/>
        </authorList>
    </citation>
    <scope>NUCLEOTIDE SEQUENCE</scope>
    <source>
        <strain evidence="1">CCFEE 5737</strain>
    </source>
</reference>
<feature type="non-terminal residue" evidence="1">
    <location>
        <position position="1"/>
    </location>
</feature>
<evidence type="ECO:0000313" key="1">
    <source>
        <dbReference type="EMBL" id="KAK3044596.1"/>
    </source>
</evidence>
<feature type="non-terminal residue" evidence="1">
    <location>
        <position position="61"/>
    </location>
</feature>
<accession>A0ACC3CTL2</accession>
<keyword evidence="2" id="KW-1185">Reference proteome</keyword>
<comment type="caution">
    <text evidence="1">The sequence shown here is derived from an EMBL/GenBank/DDBJ whole genome shotgun (WGS) entry which is preliminary data.</text>
</comment>
<name>A0ACC3CTL2_9PEZI</name>
<sequence length="61" mass="6813">SVWSAADVQYLGEEPWIPNFLNAVYCERKGLSIAASYLYPLIKTPSPTQALKKKKKKKSVG</sequence>
<protein>
    <submittedName>
        <fullName evidence="1">Uncharacterized protein</fullName>
    </submittedName>
</protein>
<dbReference type="EMBL" id="JAWDJW010011725">
    <property type="protein sequence ID" value="KAK3044596.1"/>
    <property type="molecule type" value="Genomic_DNA"/>
</dbReference>
<organism evidence="1 2">
    <name type="scientific">Coniosporium uncinatum</name>
    <dbReference type="NCBI Taxonomy" id="93489"/>
    <lineage>
        <taxon>Eukaryota</taxon>
        <taxon>Fungi</taxon>
        <taxon>Dikarya</taxon>
        <taxon>Ascomycota</taxon>
        <taxon>Pezizomycotina</taxon>
        <taxon>Dothideomycetes</taxon>
        <taxon>Dothideomycetes incertae sedis</taxon>
        <taxon>Coniosporium</taxon>
    </lineage>
</organism>
<proteinExistence type="predicted"/>
<gene>
    <name evidence="1" type="ORF">LTS18_000847</name>
</gene>
<dbReference type="Proteomes" id="UP001186974">
    <property type="component" value="Unassembled WGS sequence"/>
</dbReference>